<name>A0AA94SAK4_9STRE</name>
<sequence>MLKKFQTTSDTYYFNSDNFTLSTSKKSIKNDKTAYTDKSVLQKVVINISNSCNLSCAYCYADGGNYGVDSKIMDKTTADAIIGDIISDDIKQINRLILFGGEPFLNINIFTYFIDKLSKFLNIKKVETVTNGTILNSRVKSMIEKYQPFLTVSLDGPQLIHDKLRGKGKHQKTLKFINYLKSINYDKFEIAATYTNVHQKNNIAKSDIFNYLVEMKVKFNINNVFSKNKVLTVKEAEMPMKKRKSFIDQSINDIINDNVNSFISPILYDVLISMIYKSKSLSFCDDINTMNTRTYDVDGSKEACFRFWGKHHSKRVEKFNNKDNFSRCKNCWCKNMCMECVANMIDGYSSIISETGVFLGCQKQELMEYCIYKIIAIAKDENKLFKLVNNFERFIRYA</sequence>
<keyword evidence="4" id="KW-0411">Iron-sulfur</keyword>
<dbReference type="GO" id="GO:0032259">
    <property type="term" value="P:methylation"/>
    <property type="evidence" value="ECO:0007669"/>
    <property type="project" value="UniProtKB-KW"/>
</dbReference>
<dbReference type="PANTHER" id="PTHR43273">
    <property type="entry name" value="ANAEROBIC SULFATASE-MATURATING ENZYME HOMOLOG ASLB-RELATED"/>
    <property type="match status" value="1"/>
</dbReference>
<keyword evidence="3" id="KW-0408">Iron</keyword>
<keyword evidence="6" id="KW-0489">Methyltransferase</keyword>
<dbReference type="EMBL" id="LS483409">
    <property type="protein sequence ID" value="SQG80341.1"/>
    <property type="molecule type" value="Genomic_DNA"/>
</dbReference>
<dbReference type="AlphaFoldDB" id="A0AA94SAK4"/>
<feature type="domain" description="Radical SAM core" evidence="5">
    <location>
        <begin position="38"/>
        <end position="252"/>
    </location>
</feature>
<dbReference type="CDD" id="cd01335">
    <property type="entry name" value="Radical_SAM"/>
    <property type="match status" value="1"/>
</dbReference>
<dbReference type="GO" id="GO:0008168">
    <property type="term" value="F:methyltransferase activity"/>
    <property type="evidence" value="ECO:0007669"/>
    <property type="project" value="UniProtKB-KW"/>
</dbReference>
<evidence type="ECO:0000256" key="1">
    <source>
        <dbReference type="ARBA" id="ARBA00022691"/>
    </source>
</evidence>
<evidence type="ECO:0000256" key="4">
    <source>
        <dbReference type="ARBA" id="ARBA00023014"/>
    </source>
</evidence>
<dbReference type="SFLD" id="SFLDS00029">
    <property type="entry name" value="Radical_SAM"/>
    <property type="match status" value="1"/>
</dbReference>
<dbReference type="Pfam" id="PF04055">
    <property type="entry name" value="Radical_SAM"/>
    <property type="match status" value="1"/>
</dbReference>
<dbReference type="RefSeq" id="WP_174564809.1">
    <property type="nucleotide sequence ID" value="NZ_LS483409.1"/>
</dbReference>
<protein>
    <submittedName>
        <fullName evidence="6">Radical SAM superfamily protein</fullName>
        <ecNumber evidence="6">2.1.1.-</ecNumber>
    </submittedName>
</protein>
<dbReference type="SFLD" id="SFLDG01067">
    <property type="entry name" value="SPASM/twitch_domain_containing"/>
    <property type="match status" value="1"/>
</dbReference>
<evidence type="ECO:0000256" key="2">
    <source>
        <dbReference type="ARBA" id="ARBA00022723"/>
    </source>
</evidence>
<dbReference type="InterPro" id="IPR013785">
    <property type="entry name" value="Aldolase_TIM"/>
</dbReference>
<evidence type="ECO:0000313" key="7">
    <source>
        <dbReference type="Proteomes" id="UP000249013"/>
    </source>
</evidence>
<accession>A0AA94SAK4</accession>
<evidence type="ECO:0000256" key="3">
    <source>
        <dbReference type="ARBA" id="ARBA00023004"/>
    </source>
</evidence>
<dbReference type="GO" id="GO:0051536">
    <property type="term" value="F:iron-sulfur cluster binding"/>
    <property type="evidence" value="ECO:0007669"/>
    <property type="project" value="UniProtKB-KW"/>
</dbReference>
<dbReference type="GO" id="GO:0046872">
    <property type="term" value="F:metal ion binding"/>
    <property type="evidence" value="ECO:0007669"/>
    <property type="project" value="UniProtKB-KW"/>
</dbReference>
<keyword evidence="1" id="KW-0949">S-adenosyl-L-methionine</keyword>
<dbReference type="SUPFAM" id="SSF102114">
    <property type="entry name" value="Radical SAM enzymes"/>
    <property type="match status" value="1"/>
</dbReference>
<reference evidence="6 7" key="1">
    <citation type="submission" date="2018-06" db="EMBL/GenBank/DDBJ databases">
        <authorList>
            <consortium name="Pathogen Informatics"/>
            <person name="Doyle S."/>
        </authorList>
    </citation>
    <scope>NUCLEOTIDE SEQUENCE [LARGE SCALE GENOMIC DNA]</scope>
    <source>
        <strain evidence="6 7">NCTC13773</strain>
    </source>
</reference>
<dbReference type="PANTHER" id="PTHR43273:SF8">
    <property type="entry name" value="RADICAL SAM DOMAIN PROTEIN"/>
    <property type="match status" value="1"/>
</dbReference>
<dbReference type="Proteomes" id="UP000249013">
    <property type="component" value="Chromosome 1"/>
</dbReference>
<dbReference type="InterPro" id="IPR058240">
    <property type="entry name" value="rSAM_sf"/>
</dbReference>
<proteinExistence type="predicted"/>
<organism evidence="6 7">
    <name type="scientific">Streptococcus gallolyticus</name>
    <dbReference type="NCBI Taxonomy" id="315405"/>
    <lineage>
        <taxon>Bacteria</taxon>
        <taxon>Bacillati</taxon>
        <taxon>Bacillota</taxon>
        <taxon>Bacilli</taxon>
        <taxon>Lactobacillales</taxon>
        <taxon>Streptococcaceae</taxon>
        <taxon>Streptococcus</taxon>
    </lineage>
</organism>
<dbReference type="InterPro" id="IPR007197">
    <property type="entry name" value="rSAM"/>
</dbReference>
<dbReference type="GO" id="GO:0016491">
    <property type="term" value="F:oxidoreductase activity"/>
    <property type="evidence" value="ECO:0007669"/>
    <property type="project" value="InterPro"/>
</dbReference>
<evidence type="ECO:0000259" key="5">
    <source>
        <dbReference type="PROSITE" id="PS51918"/>
    </source>
</evidence>
<keyword evidence="2" id="KW-0479">Metal-binding</keyword>
<dbReference type="PROSITE" id="PS51918">
    <property type="entry name" value="RADICAL_SAM"/>
    <property type="match status" value="1"/>
</dbReference>
<gene>
    <name evidence="6" type="primary">ydeM</name>
    <name evidence="6" type="ORF">NCTC13773_02170</name>
</gene>
<keyword evidence="6" id="KW-0808">Transferase</keyword>
<evidence type="ECO:0000313" key="6">
    <source>
        <dbReference type="EMBL" id="SQG80341.1"/>
    </source>
</evidence>
<dbReference type="EC" id="2.1.1.-" evidence="6"/>
<dbReference type="Gene3D" id="3.20.20.70">
    <property type="entry name" value="Aldolase class I"/>
    <property type="match status" value="1"/>
</dbReference>
<dbReference type="InterPro" id="IPR023867">
    <property type="entry name" value="Sulphatase_maturase_rSAM"/>
</dbReference>